<accession>E6MGX8</accession>
<dbReference type="STRING" id="887929.HMP0721_1262"/>
<dbReference type="OrthoDB" id="1696709at2"/>
<sequence length="130" mass="14141">MSGSIIKSAEFKTAINDMLKEYGDKCEDAMAEVAPGVANATRNKVKAGAQSVVGPHATGKYVAGWQAKIDKKNGGAGFKVHNARVPGLPHLIENGHALRNGGRTRPRKHIEPVNEWAQEEFVERLKRKLS</sequence>
<reference evidence="1 2" key="1">
    <citation type="submission" date="2010-12" db="EMBL/GenBank/DDBJ databases">
        <authorList>
            <person name="Muzny D."/>
            <person name="Qin X."/>
            <person name="Deng J."/>
            <person name="Jiang H."/>
            <person name="Liu Y."/>
            <person name="Qu J."/>
            <person name="Song X.-Z."/>
            <person name="Zhang L."/>
            <person name="Thornton R."/>
            <person name="Coyle M."/>
            <person name="Francisco L."/>
            <person name="Jackson L."/>
            <person name="Javaid M."/>
            <person name="Korchina V."/>
            <person name="Kovar C."/>
            <person name="Mata R."/>
            <person name="Mathew T."/>
            <person name="Ngo R."/>
            <person name="Nguyen L."/>
            <person name="Nguyen N."/>
            <person name="Okwuonu G."/>
            <person name="Ongeri F."/>
            <person name="Pham C."/>
            <person name="Simmons D."/>
            <person name="Wilczek-Boney K."/>
            <person name="Hale W."/>
            <person name="Jakkamsetti A."/>
            <person name="Pham P."/>
            <person name="Ruth R."/>
            <person name="San Lucas F."/>
            <person name="Warren J."/>
            <person name="Zhang J."/>
            <person name="Zhao Z."/>
            <person name="Zhou C."/>
            <person name="Zhu D."/>
            <person name="Lee S."/>
            <person name="Bess C."/>
            <person name="Blankenburg K."/>
            <person name="Forbes L."/>
            <person name="Fu Q."/>
            <person name="Gubbala S."/>
            <person name="Hirani K."/>
            <person name="Jayaseelan J.C."/>
            <person name="Lara F."/>
            <person name="Munidasa M."/>
            <person name="Palculict T."/>
            <person name="Patil S."/>
            <person name="Pu L.-L."/>
            <person name="Saada N."/>
            <person name="Tang L."/>
            <person name="Weissenberger G."/>
            <person name="Zhu Y."/>
            <person name="Hemphill L."/>
            <person name="Shang Y."/>
            <person name="Youmans B."/>
            <person name="Ayvaz T."/>
            <person name="Ross M."/>
            <person name="Santibanez J."/>
            <person name="Aqrawi P."/>
            <person name="Gross S."/>
            <person name="Joshi V."/>
            <person name="Fowler G."/>
            <person name="Nazareth L."/>
            <person name="Reid J."/>
            <person name="Worley K."/>
            <person name="Petrosino J."/>
            <person name="Highlander S."/>
            <person name="Gibbs R."/>
        </authorList>
    </citation>
    <scope>NUCLEOTIDE SEQUENCE [LARGE SCALE GENOMIC DNA]</scope>
    <source>
        <strain evidence="1 2">ATCC 23263</strain>
    </source>
</reference>
<comment type="caution">
    <text evidence="1">The sequence shown here is derived from an EMBL/GenBank/DDBJ whole genome shotgun (WGS) entry which is preliminary data.</text>
</comment>
<dbReference type="Proteomes" id="UP000004754">
    <property type="component" value="Unassembled WGS sequence"/>
</dbReference>
<dbReference type="AlphaFoldDB" id="E6MGX8"/>
<proteinExistence type="predicted"/>
<evidence type="ECO:0000313" key="2">
    <source>
        <dbReference type="Proteomes" id="UP000004754"/>
    </source>
</evidence>
<protein>
    <recommendedName>
        <fullName evidence="3">Phage protein, HK97 gp10 family</fullName>
    </recommendedName>
</protein>
<dbReference type="eggNOG" id="ENOG5032Y56">
    <property type="taxonomic scope" value="Bacteria"/>
</dbReference>
<organism evidence="1 2">
    <name type="scientific">Pseudoramibacter alactolyticus ATCC 23263</name>
    <dbReference type="NCBI Taxonomy" id="887929"/>
    <lineage>
        <taxon>Bacteria</taxon>
        <taxon>Bacillati</taxon>
        <taxon>Bacillota</taxon>
        <taxon>Clostridia</taxon>
        <taxon>Eubacteriales</taxon>
        <taxon>Eubacteriaceae</taxon>
        <taxon>Pseudoramibacter</taxon>
    </lineage>
</organism>
<dbReference type="EMBL" id="AEQN01000016">
    <property type="protein sequence ID" value="EFV01868.1"/>
    <property type="molecule type" value="Genomic_DNA"/>
</dbReference>
<dbReference type="HOGENOM" id="CLU_159915_0_0_9"/>
<evidence type="ECO:0008006" key="3">
    <source>
        <dbReference type="Google" id="ProtNLM"/>
    </source>
</evidence>
<gene>
    <name evidence="1" type="ORF">HMP0721_1262</name>
</gene>
<evidence type="ECO:0000313" key="1">
    <source>
        <dbReference type="EMBL" id="EFV01868.1"/>
    </source>
</evidence>
<name>E6MGX8_9FIRM</name>
<dbReference type="RefSeq" id="WP_006598685.1">
    <property type="nucleotide sequence ID" value="NZ_GL622359.1"/>
</dbReference>
<keyword evidence="2" id="KW-1185">Reference proteome</keyword>